<dbReference type="InterPro" id="IPR051201">
    <property type="entry name" value="Chloro_Bact_Ser_Proteases"/>
</dbReference>
<dbReference type="GO" id="GO:0006508">
    <property type="term" value="P:proteolysis"/>
    <property type="evidence" value="ECO:0007669"/>
    <property type="project" value="UniProtKB-KW"/>
</dbReference>
<feature type="signal peptide" evidence="4">
    <location>
        <begin position="1"/>
        <end position="20"/>
    </location>
</feature>
<comment type="similarity">
    <text evidence="1">Belongs to the peptidase S1C family.</text>
</comment>
<proteinExistence type="inferred from homology"/>
<dbReference type="InterPro" id="IPR009003">
    <property type="entry name" value="Peptidase_S1_PA"/>
</dbReference>
<dbReference type="PANTHER" id="PTHR43343">
    <property type="entry name" value="PEPTIDASE S12"/>
    <property type="match status" value="1"/>
</dbReference>
<dbReference type="RefSeq" id="WP_386810244.1">
    <property type="nucleotide sequence ID" value="NZ_JBHTMV010000009.1"/>
</dbReference>
<gene>
    <name evidence="5" type="ORF">ACFQ5N_13535</name>
</gene>
<evidence type="ECO:0000256" key="4">
    <source>
        <dbReference type="SAM" id="SignalP"/>
    </source>
</evidence>
<dbReference type="EC" id="3.4.21.-" evidence="5"/>
<sequence length="343" mass="36458">MIKKIVSLCLILVVSIASFAQNLPSLYKKVNSSIVVIKTVNNVSAGKGDKQKVSTEGGLGSGVLISDDGLIWTASHVVHSADKVAVKFTDGDIYEAEVLSSNPLADVALIKVLGDFQLNKKHIAVIGNSDEMSIGEDIFVIGAPLGVEQTLTKGIISGRISPEKIGNDFAQVEYLQTDAAINQGNSGGPMFNMKGEVIGIASFILSQSGSSAGLGFGTTSNIAKKVLMDQPNLWTGMEFLILSDELAEVFNLPQEAGLLVLSVTSKGLGSKMGLRGGYMKAVIEGQEMLIGGDVILEVAGIQLNSSEGMKMLRNKMSTFKKGETYLVKYLRAGEVRMKAMLHK</sequence>
<comment type="caution">
    <text evidence="5">The sequence shown here is derived from an EMBL/GenBank/DDBJ whole genome shotgun (WGS) entry which is preliminary data.</text>
</comment>
<accession>A0ABW3WRB6</accession>
<dbReference type="InterPro" id="IPR036034">
    <property type="entry name" value="PDZ_sf"/>
</dbReference>
<dbReference type="Gene3D" id="2.40.10.10">
    <property type="entry name" value="Trypsin-like serine proteases"/>
    <property type="match status" value="2"/>
</dbReference>
<dbReference type="Gene3D" id="2.30.42.10">
    <property type="match status" value="1"/>
</dbReference>
<keyword evidence="6" id="KW-1185">Reference proteome</keyword>
<name>A0ABW3WRB6_9FLAO</name>
<reference evidence="6" key="1">
    <citation type="journal article" date="2019" name="Int. J. Syst. Evol. Microbiol.">
        <title>The Global Catalogue of Microorganisms (GCM) 10K type strain sequencing project: providing services to taxonomists for standard genome sequencing and annotation.</title>
        <authorList>
            <consortium name="The Broad Institute Genomics Platform"/>
            <consortium name="The Broad Institute Genome Sequencing Center for Infectious Disease"/>
            <person name="Wu L."/>
            <person name="Ma J."/>
        </authorList>
    </citation>
    <scope>NUCLEOTIDE SEQUENCE [LARGE SCALE GENOMIC DNA]</scope>
    <source>
        <strain evidence="6">CCUG 62221</strain>
    </source>
</reference>
<dbReference type="SUPFAM" id="SSF50156">
    <property type="entry name" value="PDZ domain-like"/>
    <property type="match status" value="1"/>
</dbReference>
<evidence type="ECO:0000313" key="5">
    <source>
        <dbReference type="EMBL" id="MFD1294859.1"/>
    </source>
</evidence>
<organism evidence="5 6">
    <name type="scientific">Lutibacter holmesii</name>
    <dbReference type="NCBI Taxonomy" id="1137985"/>
    <lineage>
        <taxon>Bacteria</taxon>
        <taxon>Pseudomonadati</taxon>
        <taxon>Bacteroidota</taxon>
        <taxon>Flavobacteriia</taxon>
        <taxon>Flavobacteriales</taxon>
        <taxon>Flavobacteriaceae</taxon>
        <taxon>Lutibacter</taxon>
    </lineage>
</organism>
<keyword evidence="4" id="KW-0732">Signal</keyword>
<evidence type="ECO:0000256" key="1">
    <source>
        <dbReference type="ARBA" id="ARBA00010541"/>
    </source>
</evidence>
<evidence type="ECO:0000313" key="6">
    <source>
        <dbReference type="Proteomes" id="UP001597241"/>
    </source>
</evidence>
<dbReference type="PANTHER" id="PTHR43343:SF3">
    <property type="entry name" value="PROTEASE DO-LIKE 8, CHLOROPLASTIC"/>
    <property type="match status" value="1"/>
</dbReference>
<dbReference type="Pfam" id="PF13365">
    <property type="entry name" value="Trypsin_2"/>
    <property type="match status" value="1"/>
</dbReference>
<dbReference type="GO" id="GO:0008233">
    <property type="term" value="F:peptidase activity"/>
    <property type="evidence" value="ECO:0007669"/>
    <property type="project" value="UniProtKB-KW"/>
</dbReference>
<dbReference type="InterPro" id="IPR001940">
    <property type="entry name" value="Peptidase_S1C"/>
</dbReference>
<dbReference type="InterPro" id="IPR043504">
    <property type="entry name" value="Peptidase_S1_PA_chymotrypsin"/>
</dbReference>
<evidence type="ECO:0000256" key="2">
    <source>
        <dbReference type="ARBA" id="ARBA00022670"/>
    </source>
</evidence>
<dbReference type="SUPFAM" id="SSF50494">
    <property type="entry name" value="Trypsin-like serine proteases"/>
    <property type="match status" value="1"/>
</dbReference>
<feature type="chain" id="PRO_5046322407" evidence="4">
    <location>
        <begin position="21"/>
        <end position="343"/>
    </location>
</feature>
<keyword evidence="2 5" id="KW-0645">Protease</keyword>
<dbReference type="Proteomes" id="UP001597241">
    <property type="component" value="Unassembled WGS sequence"/>
</dbReference>
<keyword evidence="3 5" id="KW-0378">Hydrolase</keyword>
<dbReference type="EMBL" id="JBHTMV010000009">
    <property type="protein sequence ID" value="MFD1294859.1"/>
    <property type="molecule type" value="Genomic_DNA"/>
</dbReference>
<dbReference type="PRINTS" id="PR00834">
    <property type="entry name" value="PROTEASES2C"/>
</dbReference>
<protein>
    <submittedName>
        <fullName evidence="5">S1C family serine protease</fullName>
        <ecNumber evidence="5">3.4.21.-</ecNumber>
    </submittedName>
</protein>
<evidence type="ECO:0000256" key="3">
    <source>
        <dbReference type="ARBA" id="ARBA00022801"/>
    </source>
</evidence>